<reference evidence="5 6" key="1">
    <citation type="submission" date="2021-03" db="EMBL/GenBank/DDBJ databases">
        <title>Antimicrobial resistance genes in bacteria isolated from Japanese honey, and their potential for conferring macrolide and lincosamide resistance in the American foulbrood pathogen Paenibacillus larvae.</title>
        <authorList>
            <person name="Okamoto M."/>
            <person name="Kumagai M."/>
            <person name="Kanamori H."/>
            <person name="Takamatsu D."/>
        </authorList>
    </citation>
    <scope>NUCLEOTIDE SEQUENCE [LARGE SCALE GENOMIC DNA]</scope>
    <source>
        <strain evidence="5 6">J34TS1</strain>
    </source>
</reference>
<comment type="subcellular location">
    <subcellularLocation>
        <location evidence="1">Cell envelope</location>
    </subcellularLocation>
</comment>
<evidence type="ECO:0000256" key="1">
    <source>
        <dbReference type="ARBA" id="ARBA00004196"/>
    </source>
</evidence>
<sequence>MLKKRLMSAVAMLLIFSVIVLTACGESAPGSSKEGKGTGQGNPASGKKYKIATVVKLTGVAWFDRMEEGVKEFGQTTGHETFMQGPQKADAALQVQIIEDLIAQKVDAITVVPFSAEALEPVLKKARDKGIVVITHEADGMANTDFNIEAFDNLEYGAFLMDNLAKAMGETGEYMTTVGSLTTKSHMQWEEGAYKRQLEKYPNMKAVARQLETSDDQKIASEKLRETLKAYPNLKGFQGASGNDAAGAALAVEESGLIGKIHVVGTSVPSVSQKYLESGAMSMIGFWDPAEAAKAMNTLAVKVLEGKSGEIKDGYNLGVPGYEKLKVVDGKYLYGSAWVGVTKDNVKDYDF</sequence>
<protein>
    <submittedName>
        <fullName evidence="5">Autoinducer 2 ABC transporter substrate-binding protein</fullName>
    </submittedName>
</protein>
<comment type="caution">
    <text evidence="5">The sequence shown here is derived from an EMBL/GenBank/DDBJ whole genome shotgun (WGS) entry which is preliminary data.</text>
</comment>
<dbReference type="Gene3D" id="3.40.50.2300">
    <property type="match status" value="2"/>
</dbReference>
<evidence type="ECO:0000259" key="4">
    <source>
        <dbReference type="Pfam" id="PF13407"/>
    </source>
</evidence>
<dbReference type="Pfam" id="PF13407">
    <property type="entry name" value="Peripla_BP_4"/>
    <property type="match status" value="1"/>
</dbReference>
<dbReference type="CDD" id="cd20001">
    <property type="entry name" value="PBP1_LsrB_Quorum_Sensing-like"/>
    <property type="match status" value="1"/>
</dbReference>
<name>A0A920CQG1_9BACL</name>
<feature type="chain" id="PRO_5038622393" evidence="3">
    <location>
        <begin position="24"/>
        <end position="351"/>
    </location>
</feature>
<keyword evidence="6" id="KW-1185">Reference proteome</keyword>
<dbReference type="AlphaFoldDB" id="A0A920CQG1"/>
<feature type="signal peptide" evidence="3">
    <location>
        <begin position="1"/>
        <end position="23"/>
    </location>
</feature>
<dbReference type="PANTHER" id="PTHR30036:SF7">
    <property type="entry name" value="ABC TRANSPORTER PERIPLASMIC-BINDING PROTEIN YPHF"/>
    <property type="match status" value="1"/>
</dbReference>
<dbReference type="InterPro" id="IPR050555">
    <property type="entry name" value="Bact_Solute-Bind_Prot2"/>
</dbReference>
<comment type="similarity">
    <text evidence="2">Belongs to the bacterial solute-binding protein 2 family.</text>
</comment>
<dbReference type="InterPro" id="IPR028082">
    <property type="entry name" value="Peripla_BP_I"/>
</dbReference>
<dbReference type="Proteomes" id="UP000682811">
    <property type="component" value="Unassembled WGS sequence"/>
</dbReference>
<evidence type="ECO:0000313" key="6">
    <source>
        <dbReference type="Proteomes" id="UP000682811"/>
    </source>
</evidence>
<evidence type="ECO:0000256" key="2">
    <source>
        <dbReference type="ARBA" id="ARBA00007639"/>
    </source>
</evidence>
<dbReference type="GO" id="GO:0030288">
    <property type="term" value="C:outer membrane-bounded periplasmic space"/>
    <property type="evidence" value="ECO:0007669"/>
    <property type="project" value="TreeGrafter"/>
</dbReference>
<accession>A0A920CQG1</accession>
<dbReference type="GO" id="GO:0030246">
    <property type="term" value="F:carbohydrate binding"/>
    <property type="evidence" value="ECO:0007669"/>
    <property type="project" value="TreeGrafter"/>
</dbReference>
<proteinExistence type="inferred from homology"/>
<gene>
    <name evidence="5" type="ORF">J34TS1_45610</name>
</gene>
<evidence type="ECO:0000313" key="5">
    <source>
        <dbReference type="EMBL" id="GIO49796.1"/>
    </source>
</evidence>
<keyword evidence="3" id="KW-0732">Signal</keyword>
<dbReference type="PANTHER" id="PTHR30036">
    <property type="entry name" value="D-XYLOSE-BINDING PERIPLASMIC PROTEIN"/>
    <property type="match status" value="1"/>
</dbReference>
<dbReference type="SUPFAM" id="SSF53822">
    <property type="entry name" value="Periplasmic binding protein-like I"/>
    <property type="match status" value="1"/>
</dbReference>
<feature type="domain" description="Periplasmic binding protein" evidence="4">
    <location>
        <begin position="51"/>
        <end position="307"/>
    </location>
</feature>
<dbReference type="PROSITE" id="PS51257">
    <property type="entry name" value="PROKAR_LIPOPROTEIN"/>
    <property type="match status" value="1"/>
</dbReference>
<dbReference type="InterPro" id="IPR025997">
    <property type="entry name" value="SBP_2_dom"/>
</dbReference>
<dbReference type="EMBL" id="BORT01000025">
    <property type="protein sequence ID" value="GIO49796.1"/>
    <property type="molecule type" value="Genomic_DNA"/>
</dbReference>
<evidence type="ECO:0000256" key="3">
    <source>
        <dbReference type="SAM" id="SignalP"/>
    </source>
</evidence>
<organism evidence="5 6">
    <name type="scientific">Paenibacillus azoreducens</name>
    <dbReference type="NCBI Taxonomy" id="116718"/>
    <lineage>
        <taxon>Bacteria</taxon>
        <taxon>Bacillati</taxon>
        <taxon>Bacillota</taxon>
        <taxon>Bacilli</taxon>
        <taxon>Bacillales</taxon>
        <taxon>Paenibacillaceae</taxon>
        <taxon>Paenibacillus</taxon>
    </lineage>
</organism>